<dbReference type="Proteomes" id="UP001057402">
    <property type="component" value="Chromosome 10"/>
</dbReference>
<evidence type="ECO:0000313" key="1">
    <source>
        <dbReference type="EMBL" id="KAI4319955.1"/>
    </source>
</evidence>
<protein>
    <submittedName>
        <fullName evidence="1">Uncharacterized protein</fullName>
    </submittedName>
</protein>
<reference evidence="2" key="1">
    <citation type="journal article" date="2023" name="Front. Plant Sci.">
        <title>Chromosomal-level genome assembly of Melastoma candidum provides insights into trichome evolution.</title>
        <authorList>
            <person name="Zhong Y."/>
            <person name="Wu W."/>
            <person name="Sun C."/>
            <person name="Zou P."/>
            <person name="Liu Y."/>
            <person name="Dai S."/>
            <person name="Zhou R."/>
        </authorList>
    </citation>
    <scope>NUCLEOTIDE SEQUENCE [LARGE SCALE GENOMIC DNA]</scope>
</reference>
<gene>
    <name evidence="1" type="ORF">MLD38_033488</name>
</gene>
<comment type="caution">
    <text evidence="1">The sequence shown here is derived from an EMBL/GenBank/DDBJ whole genome shotgun (WGS) entry which is preliminary data.</text>
</comment>
<name>A0ACB9MBA6_9MYRT</name>
<sequence length="321" mass="37791">MAKAVAYSLLTAAFIVILMLCRNNDRGRDNKYVALNRRLGIKIPKLHFDPLVTEFERRAGGNEFFMDQGKLNMTLRLMVLFPLLDEPPKDGLVSFEELEAWNVKQARDRLMQRTRIELEYYDKDKDGSVSFKEYLPQFSDEDIEKNKMGHGEAGWWKIQFTNADVDRNEKLSFSEFMEFLNPEDSNNTEIQKWLLAEKARRMDYTSDGKLNIDEFRDNVYDIYKNYIEFETGGQAPKPEEKFFELDLNKDKALDAEELLPIFHYLNPGELSHAKYFSHHLIREADDNKDGKLSLEEMFNHEESFYGSLFEEEDDNDLHDEL</sequence>
<dbReference type="EMBL" id="CM042889">
    <property type="protein sequence ID" value="KAI4319955.1"/>
    <property type="molecule type" value="Genomic_DNA"/>
</dbReference>
<evidence type="ECO:0000313" key="2">
    <source>
        <dbReference type="Proteomes" id="UP001057402"/>
    </source>
</evidence>
<keyword evidence="2" id="KW-1185">Reference proteome</keyword>
<proteinExistence type="predicted"/>
<accession>A0ACB9MBA6</accession>
<organism evidence="1 2">
    <name type="scientific">Melastoma candidum</name>
    <dbReference type="NCBI Taxonomy" id="119954"/>
    <lineage>
        <taxon>Eukaryota</taxon>
        <taxon>Viridiplantae</taxon>
        <taxon>Streptophyta</taxon>
        <taxon>Embryophyta</taxon>
        <taxon>Tracheophyta</taxon>
        <taxon>Spermatophyta</taxon>
        <taxon>Magnoliopsida</taxon>
        <taxon>eudicotyledons</taxon>
        <taxon>Gunneridae</taxon>
        <taxon>Pentapetalae</taxon>
        <taxon>rosids</taxon>
        <taxon>malvids</taxon>
        <taxon>Myrtales</taxon>
        <taxon>Melastomataceae</taxon>
        <taxon>Melastomatoideae</taxon>
        <taxon>Melastomateae</taxon>
        <taxon>Melastoma</taxon>
    </lineage>
</organism>